<keyword evidence="1" id="KW-0233">DNA recombination</keyword>
<reference evidence="3 4" key="1">
    <citation type="submission" date="2020-11" db="EMBL/GenBank/DDBJ databases">
        <title>Taxonomic investigation of Rahnella strains.</title>
        <authorList>
            <person name="Lee S.D."/>
        </authorList>
    </citation>
    <scope>NUCLEOTIDE SEQUENCE [LARGE SCALE GENOMIC DNA]</scope>
    <source>
        <strain evidence="3 4">SAP-17</strain>
    </source>
</reference>
<protein>
    <recommendedName>
        <fullName evidence="5">Integrase</fullName>
    </recommendedName>
</protein>
<dbReference type="RefSeq" id="WP_195816453.1">
    <property type="nucleotide sequence ID" value="NZ_JADOBI010000018.1"/>
</dbReference>
<dbReference type="Proteomes" id="UP000636811">
    <property type="component" value="Unassembled WGS sequence"/>
</dbReference>
<evidence type="ECO:0008006" key="5">
    <source>
        <dbReference type="Google" id="ProtNLM"/>
    </source>
</evidence>
<dbReference type="InterPro" id="IPR013762">
    <property type="entry name" value="Integrase-like_cat_sf"/>
</dbReference>
<feature type="coiled-coil region" evidence="2">
    <location>
        <begin position="557"/>
        <end position="584"/>
    </location>
</feature>
<keyword evidence="4" id="KW-1185">Reference proteome</keyword>
<dbReference type="EMBL" id="JADOBI010000018">
    <property type="protein sequence ID" value="MBF7982657.1"/>
    <property type="molecule type" value="Genomic_DNA"/>
</dbReference>
<proteinExistence type="predicted"/>
<organism evidence="3 4">
    <name type="scientific">Rahnella laticis</name>
    <dbReference type="NCBI Taxonomy" id="2787622"/>
    <lineage>
        <taxon>Bacteria</taxon>
        <taxon>Pseudomonadati</taxon>
        <taxon>Pseudomonadota</taxon>
        <taxon>Gammaproteobacteria</taxon>
        <taxon>Enterobacterales</taxon>
        <taxon>Yersiniaceae</taxon>
        <taxon>Rahnella</taxon>
    </lineage>
</organism>
<evidence type="ECO:0000256" key="1">
    <source>
        <dbReference type="ARBA" id="ARBA00023172"/>
    </source>
</evidence>
<keyword evidence="2" id="KW-0175">Coiled coil</keyword>
<comment type="caution">
    <text evidence="3">The sequence shown here is derived from an EMBL/GenBank/DDBJ whole genome shotgun (WGS) entry which is preliminary data.</text>
</comment>
<name>A0ABS0EC50_9GAMM</name>
<evidence type="ECO:0000256" key="2">
    <source>
        <dbReference type="SAM" id="Coils"/>
    </source>
</evidence>
<dbReference type="SUPFAM" id="SSF56349">
    <property type="entry name" value="DNA breaking-rejoining enzymes"/>
    <property type="match status" value="1"/>
</dbReference>
<sequence>MSVINIKDIQIRNVTNSMSLFISNMQDKATNDMHKSWGSDVWVIKKQKIKFTKLSEEHFHNEKMNSDFIDFAKAYITHEYPFESNRVEIVIATLRCVEYILIKTHSCANICLVNYTILDEIISFIKNRYSNNYAYVIGRELKGICSFLFKNKLTYKNIAGWKSPIRFKQDYFLDDKEKHNKKIPNEEIIYIFADIFSQELTDKRDIFTTSVVALLMSAPSRISEVLSLSIDCVFTNTTQKGNEKWGLRFWAGKGYGGDIKWIPSVMAPVTQKAIDRVRRLTNKPRTFAKLMELNFEAFHKQTRFSRYSESKLLTTVQVCEVLLNESISEKEGVKLLKRLSIKSHDNIYSLRTLWQELQSRLPDGFPWYNKKKNIKFSDLLFLFFKDSLHLNKSDNIIELYTPHTSSFYSDTYYQEKRKNIFERHEYQNGNKQSFHFHSHQIRHLLNTIAQRNGMTEYEVAKWSGRASIKQNRVYNHVSEEEIIEKYESLKRAATNYTVSENITVRNPVSRESFLSVSHGAVHKTEFGYCIHDYAISPCEKFRDCLNCSEQICIKGSLDSLTRLKERLSETNELIETTMKDTNENDRQIDKDRWLNFHLKIKERLQELISILESKEVPEGSFVRLSNKSYSHLSRIYNAEKLLNNKKEIIHVKKIN</sequence>
<evidence type="ECO:0000313" key="4">
    <source>
        <dbReference type="Proteomes" id="UP000636811"/>
    </source>
</evidence>
<dbReference type="Gene3D" id="1.10.443.10">
    <property type="entry name" value="Intergrase catalytic core"/>
    <property type="match status" value="1"/>
</dbReference>
<gene>
    <name evidence="3" type="ORF">IV433_24935</name>
</gene>
<dbReference type="InterPro" id="IPR011010">
    <property type="entry name" value="DNA_brk_join_enz"/>
</dbReference>
<accession>A0ABS0EC50</accession>
<evidence type="ECO:0000313" key="3">
    <source>
        <dbReference type="EMBL" id="MBF7982657.1"/>
    </source>
</evidence>